<dbReference type="GeneID" id="20818439"/>
<keyword evidence="5 8" id="KW-1133">Transmembrane helix</keyword>
<feature type="compositionally biased region" description="Polar residues" evidence="7">
    <location>
        <begin position="870"/>
        <end position="879"/>
    </location>
</feature>
<feature type="region of interest" description="Disordered" evidence="7">
    <location>
        <begin position="1033"/>
        <end position="1063"/>
    </location>
</feature>
<feature type="transmembrane region" description="Helical" evidence="8">
    <location>
        <begin position="303"/>
        <end position="323"/>
    </location>
</feature>
<feature type="transmembrane region" description="Helical" evidence="8">
    <location>
        <begin position="174"/>
        <end position="195"/>
    </location>
</feature>
<reference evidence="10" key="1">
    <citation type="submission" date="2013-12" db="EMBL/GenBank/DDBJ databases">
        <title>The Genome Sequence of Aphanomyces astaci APO3.</title>
        <authorList>
            <consortium name="The Broad Institute Genomics Platform"/>
            <person name="Russ C."/>
            <person name="Tyler B."/>
            <person name="van West P."/>
            <person name="Dieguez-Uribeondo J."/>
            <person name="Young S.K."/>
            <person name="Zeng Q."/>
            <person name="Gargeya S."/>
            <person name="Fitzgerald M."/>
            <person name="Abouelleil A."/>
            <person name="Alvarado L."/>
            <person name="Chapman S.B."/>
            <person name="Gainer-Dewar J."/>
            <person name="Goldberg J."/>
            <person name="Griggs A."/>
            <person name="Gujja S."/>
            <person name="Hansen M."/>
            <person name="Howarth C."/>
            <person name="Imamovic A."/>
            <person name="Ireland A."/>
            <person name="Larimer J."/>
            <person name="McCowan C."/>
            <person name="Murphy C."/>
            <person name="Pearson M."/>
            <person name="Poon T.W."/>
            <person name="Priest M."/>
            <person name="Roberts A."/>
            <person name="Saif S."/>
            <person name="Shea T."/>
            <person name="Sykes S."/>
            <person name="Wortman J."/>
            <person name="Nusbaum C."/>
            <person name="Birren B."/>
        </authorList>
    </citation>
    <scope>NUCLEOTIDE SEQUENCE [LARGE SCALE GENOMIC DNA]</scope>
    <source>
        <strain evidence="10">APO3</strain>
    </source>
</reference>
<feature type="transmembrane region" description="Helical" evidence="8">
    <location>
        <begin position="648"/>
        <end position="669"/>
    </location>
</feature>
<feature type="region of interest" description="Disordered" evidence="7">
    <location>
        <begin position="1"/>
        <end position="20"/>
    </location>
</feature>
<feature type="transmembrane region" description="Helical" evidence="8">
    <location>
        <begin position="619"/>
        <end position="641"/>
    </location>
</feature>
<evidence type="ECO:0000256" key="3">
    <source>
        <dbReference type="ARBA" id="ARBA00022692"/>
    </source>
</evidence>
<evidence type="ECO:0000256" key="7">
    <source>
        <dbReference type="SAM" id="MobiDB-lite"/>
    </source>
</evidence>
<keyword evidence="4" id="KW-0106">Calcium</keyword>
<keyword evidence="6 8" id="KW-0472">Membrane</keyword>
<evidence type="ECO:0000256" key="6">
    <source>
        <dbReference type="ARBA" id="ARBA00023136"/>
    </source>
</evidence>
<feature type="domain" description="EF-hand" evidence="9">
    <location>
        <begin position="936"/>
        <end position="971"/>
    </location>
</feature>
<feature type="region of interest" description="Disordered" evidence="7">
    <location>
        <begin position="850"/>
        <end position="886"/>
    </location>
</feature>
<dbReference type="GO" id="GO:0005509">
    <property type="term" value="F:calcium ion binding"/>
    <property type="evidence" value="ECO:0007669"/>
    <property type="project" value="InterPro"/>
</dbReference>
<dbReference type="EMBL" id="KI913199">
    <property type="protein sequence ID" value="ETV67358.1"/>
    <property type="molecule type" value="Genomic_DNA"/>
</dbReference>
<feature type="transmembrane region" description="Helical" evidence="8">
    <location>
        <begin position="234"/>
        <end position="253"/>
    </location>
</feature>
<dbReference type="STRING" id="112090.W4FKV7"/>
<feature type="domain" description="EF-hand" evidence="9">
    <location>
        <begin position="979"/>
        <end position="1014"/>
    </location>
</feature>
<gene>
    <name evidence="10" type="ORF">H257_16443</name>
</gene>
<evidence type="ECO:0000259" key="9">
    <source>
        <dbReference type="PROSITE" id="PS50222"/>
    </source>
</evidence>
<feature type="compositionally biased region" description="Polar residues" evidence="7">
    <location>
        <begin position="852"/>
        <end position="861"/>
    </location>
</feature>
<accession>W4FKV7</accession>
<evidence type="ECO:0000256" key="5">
    <source>
        <dbReference type="ARBA" id="ARBA00022989"/>
    </source>
</evidence>
<proteinExistence type="predicted"/>
<keyword evidence="2" id="KW-1003">Cell membrane</keyword>
<feature type="transmembrane region" description="Helical" evidence="8">
    <location>
        <begin position="102"/>
        <end position="121"/>
    </location>
</feature>
<evidence type="ECO:0000256" key="2">
    <source>
        <dbReference type="ARBA" id="ARBA00022475"/>
    </source>
</evidence>
<feature type="transmembrane region" description="Helical" evidence="8">
    <location>
        <begin position="579"/>
        <end position="599"/>
    </location>
</feature>
<dbReference type="InterPro" id="IPR002048">
    <property type="entry name" value="EF_hand_dom"/>
</dbReference>
<comment type="subcellular location">
    <subcellularLocation>
        <location evidence="1">Cell membrane</location>
        <topology evidence="1">Multi-pass membrane protein</topology>
    </subcellularLocation>
</comment>
<dbReference type="InterPro" id="IPR018247">
    <property type="entry name" value="EF_Hand_1_Ca_BS"/>
</dbReference>
<dbReference type="PROSITE" id="PS50222">
    <property type="entry name" value="EF_HAND_2"/>
    <property type="match status" value="2"/>
</dbReference>
<organism evidence="10">
    <name type="scientific">Aphanomyces astaci</name>
    <name type="common">Crayfish plague agent</name>
    <dbReference type="NCBI Taxonomy" id="112090"/>
    <lineage>
        <taxon>Eukaryota</taxon>
        <taxon>Sar</taxon>
        <taxon>Stramenopiles</taxon>
        <taxon>Oomycota</taxon>
        <taxon>Saprolegniomycetes</taxon>
        <taxon>Saprolegniales</taxon>
        <taxon>Verrucalvaceae</taxon>
        <taxon>Aphanomyces</taxon>
    </lineage>
</organism>
<dbReference type="GO" id="GO:0005886">
    <property type="term" value="C:plasma membrane"/>
    <property type="evidence" value="ECO:0007669"/>
    <property type="project" value="UniProtKB-SubCell"/>
</dbReference>
<evidence type="ECO:0000256" key="4">
    <source>
        <dbReference type="ARBA" id="ARBA00022837"/>
    </source>
</evidence>
<sequence>MLSPTPYVASTTPPPATTNEVEMEPPILVHRTSRVSGNRRPSLPSISVTPPQEPTLRQRLSSVVSNKAGNNNYETVGKLKIQLDKERRLDTDSSKFRPDFKFNMELALRTAVGVVLASLVLTKNTDSTALVTATSRTKQWYFFPEWYILGGLSYVATATVFGCGKNIGSTIRELFQQISGVGLALLYNLLIFSYFEPQVFNTKAELNVAKIDGTLTYISHAFSGSPYYVHQRDFFTILPFIMLFTMVALVLPLETNTKKYMLGNNLYFALTLVSPNDFTNPSVLKAPGDDLYRTSNLLRNLMVYMLLGVTGACIAQVMLWLPYPIFAIRKLQEHTTTCADNIQDLLNLIVDSYCFKNKDVEHMNFLKLKLKRKFDLALAKHATMTALLNDVWWEQLVGLHLPLRFRLSAVKPFIDLYASQIENLRAMNQAIVLERYETLHELFMKAVQKEVYIVQLHATRLLDEISTQVHQGTTELDLHESARVEKHMESLLTHFQATQNRIYKRHAPTPKQVEANIPLNLFVFSLQSYCSTLLEFQSAFNAKTHTTSKRMVKFIASTLQTFVDKAKYPRDKMEMAAKVWFAILAACFFSVYSFGYASTTANAVAYVMGNHIGGSFSVTANRVGGVIAGSIIPSICLFYICSYACGNSILVAISTYSLLFVWVTVSMYIKWKGGFESYAGLISAFTATQVLLKGCDGCEKGSVAPISSYSNLAQMSLGIVLFIIVEMAICPQSAMALLRANIQNQMKLYQQCFQVLVQDTLARDGAVATEDEDDEATASEIKAIVKKKLPALLVEQAALLKEAAFEPLLWKPPFSTQKYEAVLDCCQRLLNNTLVLFKLTQWYKHRMDLQHPSASPNSNNDQAKDHHHQTSNTSTTANLISDDDDDDVAKPEIVTEKKEVWGFSTAEVNLAIHDTFDTLHDLFGESFTYADGDQTALFMQMKEAFRLADKDCSGEIDADEVKSMLEMIFAQSGAVKVDAIDSYVAEFMEIVDSDQSGKVSLEEFIDALEHGLQLQVEVFQHRSNKVVPAHYHVPHEDTSRPSRPSMMEFQPAPRTSSQITSSQIDHGGDNMTRAHDMLNVDSFALPDVAQAMRTMYASWLLENGRYEKASMEDLLLLNCLISGVSGFARNLAMLEEMTVQQ</sequence>
<dbReference type="RefSeq" id="XP_009843173.1">
    <property type="nucleotide sequence ID" value="XM_009844871.1"/>
</dbReference>
<protein>
    <recommendedName>
        <fullName evidence="9">EF-hand domain-containing protein</fullName>
    </recommendedName>
</protein>
<feature type="transmembrane region" description="Helical" evidence="8">
    <location>
        <begin position="141"/>
        <end position="162"/>
    </location>
</feature>
<dbReference type="PANTHER" id="PTHR30509:SF9">
    <property type="entry name" value="MULTIDRUG RESISTANCE PROTEIN MDTO"/>
    <property type="match status" value="1"/>
</dbReference>
<dbReference type="CDD" id="cd00051">
    <property type="entry name" value="EFh"/>
    <property type="match status" value="1"/>
</dbReference>
<dbReference type="SMART" id="SM00054">
    <property type="entry name" value="EFh"/>
    <property type="match status" value="2"/>
</dbReference>
<evidence type="ECO:0000256" key="8">
    <source>
        <dbReference type="SAM" id="Phobius"/>
    </source>
</evidence>
<dbReference type="PANTHER" id="PTHR30509">
    <property type="entry name" value="P-HYDROXYBENZOIC ACID EFFLUX PUMP SUBUNIT-RELATED"/>
    <property type="match status" value="1"/>
</dbReference>
<dbReference type="VEuPathDB" id="FungiDB:H257_16443"/>
<name>W4FKV7_APHAT</name>
<evidence type="ECO:0000256" key="1">
    <source>
        <dbReference type="ARBA" id="ARBA00004651"/>
    </source>
</evidence>
<dbReference type="Gene3D" id="1.10.238.10">
    <property type="entry name" value="EF-hand"/>
    <property type="match status" value="1"/>
</dbReference>
<dbReference type="PROSITE" id="PS00018">
    <property type="entry name" value="EF_HAND_1"/>
    <property type="match status" value="2"/>
</dbReference>
<evidence type="ECO:0000313" key="10">
    <source>
        <dbReference type="EMBL" id="ETV67358.1"/>
    </source>
</evidence>
<dbReference type="SUPFAM" id="SSF47473">
    <property type="entry name" value="EF-hand"/>
    <property type="match status" value="1"/>
</dbReference>
<dbReference type="OrthoDB" id="191686at2759"/>
<dbReference type="Pfam" id="PF13499">
    <property type="entry name" value="EF-hand_7"/>
    <property type="match status" value="1"/>
</dbReference>
<feature type="compositionally biased region" description="Polar residues" evidence="7">
    <location>
        <begin position="1053"/>
        <end position="1063"/>
    </location>
</feature>
<keyword evidence="3 8" id="KW-0812">Transmembrane</keyword>
<dbReference type="InterPro" id="IPR011992">
    <property type="entry name" value="EF-hand-dom_pair"/>
</dbReference>
<feature type="region of interest" description="Disordered" evidence="7">
    <location>
        <begin position="33"/>
        <end position="54"/>
    </location>
</feature>
<dbReference type="AlphaFoldDB" id="W4FKV7"/>